<sequence length="164" mass="18311">MNYPKGPNGYTLKLFRVFANSLRFLAGKGVVNLLDEGSPLSANERELVILRVTANLNCEYEWGLHVSVFSEAAGLSKEQVAKTKTGCSTDPVWAKRQSLLLKCVDEICDDSKVHETTYAQFQKTWDVQQQLEILALCGNYHTVSFVANTSRVEREDFSALFPSG</sequence>
<evidence type="ECO:0000313" key="3">
    <source>
        <dbReference type="Proteomes" id="UP000063991"/>
    </source>
</evidence>
<dbReference type="Pfam" id="PF02627">
    <property type="entry name" value="CMD"/>
    <property type="match status" value="1"/>
</dbReference>
<dbReference type="PANTHER" id="PTHR34846">
    <property type="entry name" value="4-CARBOXYMUCONOLACTONE DECARBOXYLASE FAMILY PROTEIN (AFU_ORTHOLOGUE AFUA_6G11590)"/>
    <property type="match status" value="1"/>
</dbReference>
<name>A0A126Q522_ALTMA</name>
<organism evidence="2 3">
    <name type="scientific">Alteromonas macleodii</name>
    <name type="common">Pseudoalteromonas macleodii</name>
    <dbReference type="NCBI Taxonomy" id="28108"/>
    <lineage>
        <taxon>Bacteria</taxon>
        <taxon>Pseudomonadati</taxon>
        <taxon>Pseudomonadota</taxon>
        <taxon>Gammaproteobacteria</taxon>
        <taxon>Alteromonadales</taxon>
        <taxon>Alteromonadaceae</taxon>
        <taxon>Alteromonas/Salinimonas group</taxon>
        <taxon>Alteromonas</taxon>
    </lineage>
</organism>
<gene>
    <name evidence="2" type="ORF">AVL55_16365</name>
</gene>
<dbReference type="GO" id="GO:0051920">
    <property type="term" value="F:peroxiredoxin activity"/>
    <property type="evidence" value="ECO:0007669"/>
    <property type="project" value="InterPro"/>
</dbReference>
<evidence type="ECO:0000313" key="2">
    <source>
        <dbReference type="EMBL" id="AMJ99589.1"/>
    </source>
</evidence>
<dbReference type="PANTHER" id="PTHR34846:SF5">
    <property type="entry name" value="CARBOXYMUCONOLACTONE DECARBOXYLASE-LIKE DOMAIN-CONTAINING PROTEIN"/>
    <property type="match status" value="1"/>
</dbReference>
<reference evidence="2 3" key="1">
    <citation type="submission" date="2015-12" db="EMBL/GenBank/DDBJ databases">
        <authorList>
            <person name="Shamseldin A."/>
            <person name="Moawad H."/>
            <person name="Abd El-Rahim W.M."/>
            <person name="Sadowsky M.J."/>
        </authorList>
    </citation>
    <scope>NUCLEOTIDE SEQUENCE [LARGE SCALE GENOMIC DNA]</scope>
    <source>
        <strain evidence="2 3">D7</strain>
    </source>
</reference>
<dbReference type="Proteomes" id="UP000063991">
    <property type="component" value="Chromosome"/>
</dbReference>
<evidence type="ECO:0000259" key="1">
    <source>
        <dbReference type="Pfam" id="PF02627"/>
    </source>
</evidence>
<dbReference type="EMBL" id="CP014323">
    <property type="protein sequence ID" value="AMJ99589.1"/>
    <property type="molecule type" value="Genomic_DNA"/>
</dbReference>
<dbReference type="InterPro" id="IPR029032">
    <property type="entry name" value="AhpD-like"/>
</dbReference>
<feature type="domain" description="Carboxymuconolactone decarboxylase-like" evidence="1">
    <location>
        <begin position="37"/>
        <end position="82"/>
    </location>
</feature>
<dbReference type="SUPFAM" id="SSF69118">
    <property type="entry name" value="AhpD-like"/>
    <property type="match status" value="1"/>
</dbReference>
<dbReference type="InterPro" id="IPR003779">
    <property type="entry name" value="CMD-like"/>
</dbReference>
<protein>
    <recommendedName>
        <fullName evidence="1">Carboxymuconolactone decarboxylase-like domain-containing protein</fullName>
    </recommendedName>
</protein>
<dbReference type="Gene3D" id="1.20.1290.10">
    <property type="entry name" value="AhpD-like"/>
    <property type="match status" value="1"/>
</dbReference>
<proteinExistence type="predicted"/>
<accession>A0A126Q522</accession>
<dbReference type="AlphaFoldDB" id="A0A126Q522"/>